<evidence type="ECO:0000313" key="2">
    <source>
        <dbReference type="Proteomes" id="UP000033684"/>
    </source>
</evidence>
<keyword evidence="2" id="KW-1185">Reference proteome</keyword>
<proteinExistence type="predicted"/>
<name>A0A0F3IHC1_9GAMM</name>
<sequence>MGGYFNASHQQPEMLQEKTTLDELSAFITWSPHQRLRFFAEVEVNEWLSTVGIDTLDNAIRAERLYADLLLTETTTLRLGKFLTPVGRWNVTHAAPLIWTTTRPLVTERRLFTSHASGVMLTQRFVVAERNLNISFYADDSADLDVLDNELGFENGLGGRIEFEISDHLQLGASFIDFKNKTVTRKTRNDLYGIDFLWKKDGYELELEAIYRSADDNQGEEQGLYLQSVIPLPYDFYLINRYEHINGTHRFLPTDTDIGVSGLAWRPFTPLVFKAEYLYGQGNEFVAPSGFFASIAMFF</sequence>
<protein>
    <submittedName>
        <fullName evidence="1">Uncharacterized protein</fullName>
    </submittedName>
</protein>
<evidence type="ECO:0000313" key="1">
    <source>
        <dbReference type="EMBL" id="KJV06185.1"/>
    </source>
</evidence>
<reference evidence="1 2" key="2">
    <citation type="journal article" date="2016" name="Microb. Ecol.">
        <title>Genome Characteristics of a Novel Type I Methanotroph (Sn10-6) Isolated from a Flooded Indian Rice Field.</title>
        <authorList>
            <person name="Rahalkar M.C."/>
            <person name="Pandit P.S."/>
            <person name="Dhakephalkar P.K."/>
            <person name="Pore S."/>
            <person name="Arora P."/>
            <person name="Kapse N."/>
        </authorList>
    </citation>
    <scope>NUCLEOTIDE SEQUENCE [LARGE SCALE GENOMIC DNA]</scope>
    <source>
        <strain evidence="1 2">Sn10-6</strain>
    </source>
</reference>
<dbReference type="AlphaFoldDB" id="A0A0F3IHC1"/>
<dbReference type="InterPro" id="IPR023614">
    <property type="entry name" value="Porin_dom_sf"/>
</dbReference>
<comment type="caution">
    <text evidence="1">The sequence shown here is derived from an EMBL/GenBank/DDBJ whole genome shotgun (WGS) entry which is preliminary data.</text>
</comment>
<accession>A0A0F3IHC1</accession>
<dbReference type="SUPFAM" id="SSF56935">
    <property type="entry name" value="Porins"/>
    <property type="match status" value="1"/>
</dbReference>
<dbReference type="Gene3D" id="2.40.160.10">
    <property type="entry name" value="Porin"/>
    <property type="match status" value="1"/>
</dbReference>
<dbReference type="Proteomes" id="UP000033684">
    <property type="component" value="Unassembled WGS sequence"/>
</dbReference>
<dbReference type="EMBL" id="LAJX01000129">
    <property type="protein sequence ID" value="KJV06185.1"/>
    <property type="molecule type" value="Genomic_DNA"/>
</dbReference>
<gene>
    <name evidence="1" type="ORF">VZ94_12975</name>
</gene>
<organism evidence="1 2">
    <name type="scientific">Methylocucumis oryzae</name>
    <dbReference type="NCBI Taxonomy" id="1632867"/>
    <lineage>
        <taxon>Bacteria</taxon>
        <taxon>Pseudomonadati</taxon>
        <taxon>Pseudomonadota</taxon>
        <taxon>Gammaproteobacteria</taxon>
        <taxon>Methylococcales</taxon>
        <taxon>Methylococcaceae</taxon>
        <taxon>Methylocucumis</taxon>
    </lineage>
</organism>
<reference evidence="2" key="1">
    <citation type="submission" date="2015-03" db="EMBL/GenBank/DDBJ databases">
        <title>Draft genome sequence of a novel methanotroph (Sn10-6) isolated from flooded ricefield rhizosphere in India.</title>
        <authorList>
            <person name="Pandit P.S."/>
            <person name="Pore S.D."/>
            <person name="Arora P."/>
            <person name="Kapse N.G."/>
            <person name="Dhakephalkar P.K."/>
            <person name="Rahalkar M.C."/>
        </authorList>
    </citation>
    <scope>NUCLEOTIDE SEQUENCE [LARGE SCALE GENOMIC DNA]</scope>
    <source>
        <strain evidence="2">Sn10-6</strain>
    </source>
</reference>